<keyword evidence="1" id="KW-0479">Metal-binding</keyword>
<dbReference type="Pfam" id="PF00149">
    <property type="entry name" value="Metallophos"/>
    <property type="match status" value="1"/>
</dbReference>
<evidence type="ECO:0000256" key="1">
    <source>
        <dbReference type="ARBA" id="ARBA00022723"/>
    </source>
</evidence>
<feature type="domain" description="Calcineurin-like phosphoesterase" evidence="3">
    <location>
        <begin position="2"/>
        <end position="205"/>
    </location>
</feature>
<dbReference type="SUPFAM" id="SSF56300">
    <property type="entry name" value="Metallo-dependent phosphatases"/>
    <property type="match status" value="1"/>
</dbReference>
<accession>A0ABQ3INU1</accession>
<gene>
    <name evidence="4" type="ORF">GCM10017786_18310</name>
</gene>
<keyword evidence="2" id="KW-0378">Hydrolase</keyword>
<protein>
    <submittedName>
        <fullName evidence="4">Metallophosphoesterase</fullName>
    </submittedName>
</protein>
<evidence type="ECO:0000256" key="2">
    <source>
        <dbReference type="ARBA" id="ARBA00022801"/>
    </source>
</evidence>
<dbReference type="Proteomes" id="UP000605897">
    <property type="component" value="Unassembled WGS sequence"/>
</dbReference>
<evidence type="ECO:0000259" key="3">
    <source>
        <dbReference type="Pfam" id="PF00149"/>
    </source>
</evidence>
<dbReference type="PANTHER" id="PTHR31302:SF31">
    <property type="entry name" value="PHOSPHODIESTERASE YAEI"/>
    <property type="match status" value="1"/>
</dbReference>
<proteinExistence type="predicted"/>
<name>A0ABQ3INU1_9PSEU</name>
<evidence type="ECO:0000313" key="4">
    <source>
        <dbReference type="EMBL" id="GHE87081.1"/>
    </source>
</evidence>
<dbReference type="InterPro" id="IPR016538">
    <property type="entry name" value="UCP008292"/>
</dbReference>
<dbReference type="InterPro" id="IPR051158">
    <property type="entry name" value="Metallophosphoesterase_sf"/>
</dbReference>
<dbReference type="InterPro" id="IPR004843">
    <property type="entry name" value="Calcineurin-like_PHP"/>
</dbReference>
<dbReference type="Gene3D" id="3.60.21.10">
    <property type="match status" value="1"/>
</dbReference>
<reference evidence="5" key="1">
    <citation type="journal article" date="2019" name="Int. J. Syst. Evol. Microbiol.">
        <title>The Global Catalogue of Microorganisms (GCM) 10K type strain sequencing project: providing services to taxonomists for standard genome sequencing and annotation.</title>
        <authorList>
            <consortium name="The Broad Institute Genomics Platform"/>
            <consortium name="The Broad Institute Genome Sequencing Center for Infectious Disease"/>
            <person name="Wu L."/>
            <person name="Ma J."/>
        </authorList>
    </citation>
    <scope>NUCLEOTIDE SEQUENCE [LARGE SCALE GENOMIC DNA]</scope>
    <source>
        <strain evidence="5">CGMCC 4.7677</strain>
    </source>
</reference>
<keyword evidence="5" id="KW-1185">Reference proteome</keyword>
<sequence>MIRVAAVGDVHLGEDARGLLRPALEHLADLADVLLLAGDLTRHGALEEAEVVADEFGGLDRPVVAVLGNHDYHSDRQDEITKLLSDHGIQVLEGASTRLEIDGQTLGVAGVKGFGGGFAGKCASAFGEREMKAFVEHSIDRSDALRAAMMELDDVDHRIALTHYSPIPETLRGEPPEIYPFLGSYQLGEVIDECGADLAIHGHAHFGCEQGVTPGGVRVRNVAQPVIRSAYATYGLGT</sequence>
<comment type="caution">
    <text evidence="4">The sequence shown here is derived from an EMBL/GenBank/DDBJ whole genome shotgun (WGS) entry which is preliminary data.</text>
</comment>
<evidence type="ECO:0000313" key="5">
    <source>
        <dbReference type="Proteomes" id="UP000605897"/>
    </source>
</evidence>
<organism evidence="4 5">
    <name type="scientific">Amycolatopsis deserti</name>
    <dbReference type="NCBI Taxonomy" id="185696"/>
    <lineage>
        <taxon>Bacteria</taxon>
        <taxon>Bacillati</taxon>
        <taxon>Actinomycetota</taxon>
        <taxon>Actinomycetes</taxon>
        <taxon>Pseudonocardiales</taxon>
        <taxon>Pseudonocardiaceae</taxon>
        <taxon>Amycolatopsis</taxon>
    </lineage>
</organism>
<dbReference type="PANTHER" id="PTHR31302">
    <property type="entry name" value="TRANSMEMBRANE PROTEIN WITH METALLOPHOSPHOESTERASE DOMAIN-RELATED"/>
    <property type="match status" value="1"/>
</dbReference>
<dbReference type="InterPro" id="IPR029052">
    <property type="entry name" value="Metallo-depent_PP-like"/>
</dbReference>
<dbReference type="PIRSF" id="PIRSF008292">
    <property type="entry name" value="UCP008292"/>
    <property type="match status" value="1"/>
</dbReference>
<dbReference type="EMBL" id="BNAU01000002">
    <property type="protein sequence ID" value="GHE87081.1"/>
    <property type="molecule type" value="Genomic_DNA"/>
</dbReference>
<dbReference type="RefSeq" id="WP_191244096.1">
    <property type="nucleotide sequence ID" value="NZ_BNAU01000002.1"/>
</dbReference>